<dbReference type="NCBIfam" id="NF033546">
    <property type="entry name" value="transpos_IS21"/>
    <property type="match status" value="1"/>
</dbReference>
<accession>A0ABX0A4Q2</accession>
<dbReference type="PANTHER" id="PTHR35004:SF7">
    <property type="entry name" value="INTEGRASE PROTEIN"/>
    <property type="match status" value="1"/>
</dbReference>
<dbReference type="Gene3D" id="3.30.420.10">
    <property type="entry name" value="Ribonuclease H-like superfamily/Ribonuclease H"/>
    <property type="match status" value="1"/>
</dbReference>
<dbReference type="Proteomes" id="UP000743899">
    <property type="component" value="Unassembled WGS sequence"/>
</dbReference>
<dbReference type="PANTHER" id="PTHR35004">
    <property type="entry name" value="TRANSPOSASE RV3428C-RELATED"/>
    <property type="match status" value="1"/>
</dbReference>
<evidence type="ECO:0000259" key="1">
    <source>
        <dbReference type="PROSITE" id="PS50994"/>
    </source>
</evidence>
<sequence>MLAMPEINHIKKLRNDKSLSINEISKRTGFSWQTVKKYADNDQLPEEKVPIKKGMMYEEKWGEIVIDWLTEDYALKKKLRRNNKNIFDGLQKLGFPGSYRTVCNFIKEEWKEKMLNETDELKEECERLTHPPAEAQIDFGITEAIEDGKAKDIHCLVMSFPYSNAGYAVPLPAENQECFLEGLKVIFNQSGFVPRKLRLDNLPAAVVKARGRNQETVFTEEFQRFASHYGFEAQACNPRKGNEKGHVENKVGYVRYNFFTPSPVINDLAHLRDLLFEQCRKDHQRSHYKKGEVIADLLEEEKKYGLALPESDYPVFKQSMVTANKYGEVRIDGALIHVPKSYHYSKLYLIQYWDYYKVVSSNGEILSNGPRPYMNQTREIPWQSILKNWRKKPRSIVYSRYFSYLPGRIAHYLNIESMKLRKERVDWLLSLINTHDVKEIDERFYELLPEDNRVDSACSDSTNHPYDVDWNIYDSLRPTNTSAAKGSVYDV</sequence>
<dbReference type="InterPro" id="IPR012337">
    <property type="entry name" value="RNaseH-like_sf"/>
</dbReference>
<organism evidence="2 3">
    <name type="scientific">Pallidibacillus pasinlerensis</name>
    <dbReference type="NCBI Taxonomy" id="2703818"/>
    <lineage>
        <taxon>Bacteria</taxon>
        <taxon>Bacillati</taxon>
        <taxon>Bacillota</taxon>
        <taxon>Bacilli</taxon>
        <taxon>Bacillales</taxon>
        <taxon>Bacillaceae</taxon>
        <taxon>Pallidibacillus</taxon>
    </lineage>
</organism>
<dbReference type="SUPFAM" id="SSF53098">
    <property type="entry name" value="Ribonuclease H-like"/>
    <property type="match status" value="1"/>
</dbReference>
<name>A0ABX0A4Q2_9BACI</name>
<reference evidence="2 3" key="1">
    <citation type="submission" date="2020-01" db="EMBL/GenBank/DDBJ databases">
        <title>A novel Bacillus sp. from Pasinler.</title>
        <authorList>
            <person name="Adiguzel A."/>
            <person name="Ay H."/>
            <person name="Baltaci M.O."/>
        </authorList>
    </citation>
    <scope>NUCLEOTIDE SEQUENCE [LARGE SCALE GENOMIC DNA]</scope>
    <source>
        <strain evidence="2 3">P1</strain>
    </source>
</reference>
<dbReference type="PROSITE" id="PS50994">
    <property type="entry name" value="INTEGRASE"/>
    <property type="match status" value="1"/>
</dbReference>
<keyword evidence="3" id="KW-1185">Reference proteome</keyword>
<feature type="domain" description="Integrase catalytic" evidence="1">
    <location>
        <begin position="127"/>
        <end position="302"/>
    </location>
</feature>
<evidence type="ECO:0000313" key="3">
    <source>
        <dbReference type="Proteomes" id="UP000743899"/>
    </source>
</evidence>
<proteinExistence type="predicted"/>
<evidence type="ECO:0000313" key="2">
    <source>
        <dbReference type="EMBL" id="NCU18418.1"/>
    </source>
</evidence>
<protein>
    <submittedName>
        <fullName evidence="2">IS21 family transposase</fullName>
    </submittedName>
</protein>
<dbReference type="InterPro" id="IPR001584">
    <property type="entry name" value="Integrase_cat-core"/>
</dbReference>
<dbReference type="InterPro" id="IPR036397">
    <property type="entry name" value="RNaseH_sf"/>
</dbReference>
<comment type="caution">
    <text evidence="2">The sequence shown here is derived from an EMBL/GenBank/DDBJ whole genome shotgun (WGS) entry which is preliminary data.</text>
</comment>
<dbReference type="RefSeq" id="WP_161921247.1">
    <property type="nucleotide sequence ID" value="NZ_JAACYS010000059.1"/>
</dbReference>
<gene>
    <name evidence="2" type="ORF">GW534_11905</name>
</gene>
<dbReference type="EMBL" id="JAACYS010000059">
    <property type="protein sequence ID" value="NCU18418.1"/>
    <property type="molecule type" value="Genomic_DNA"/>
</dbReference>